<evidence type="ECO:0000256" key="1">
    <source>
        <dbReference type="ARBA" id="ARBA00005417"/>
    </source>
</evidence>
<comment type="similarity">
    <text evidence="1">Belongs to the ABC transporter superfamily.</text>
</comment>
<dbReference type="PROSITE" id="PS50893">
    <property type="entry name" value="ABC_TRANSPORTER_2"/>
    <property type="match status" value="1"/>
</dbReference>
<dbReference type="Proteomes" id="UP000016638">
    <property type="component" value="Unassembled WGS sequence"/>
</dbReference>
<evidence type="ECO:0000259" key="5">
    <source>
        <dbReference type="PROSITE" id="PS50893"/>
    </source>
</evidence>
<dbReference type="OrthoDB" id="3177347at2"/>
<reference evidence="6 7" key="1">
    <citation type="submission" date="2013-08" db="EMBL/GenBank/DDBJ databases">
        <authorList>
            <person name="Durkin A.S."/>
            <person name="Haft D.R."/>
            <person name="McCorrison J."/>
            <person name="Torralba M."/>
            <person name="Gillis M."/>
            <person name="Haft D.H."/>
            <person name="Methe B."/>
            <person name="Sutton G."/>
            <person name="Nelson K.E."/>
        </authorList>
    </citation>
    <scope>NUCLEOTIDE SEQUENCE [LARGE SCALE GENOMIC DNA]</scope>
    <source>
        <strain evidence="6 7">F0195</strain>
    </source>
</reference>
<name>U2T7K0_9ACTN</name>
<dbReference type="Pfam" id="PF00005">
    <property type="entry name" value="ABC_tran"/>
    <property type="match status" value="1"/>
</dbReference>
<evidence type="ECO:0000256" key="3">
    <source>
        <dbReference type="ARBA" id="ARBA00022741"/>
    </source>
</evidence>
<feature type="domain" description="ABC transporter" evidence="5">
    <location>
        <begin position="14"/>
        <end position="247"/>
    </location>
</feature>
<dbReference type="Gene3D" id="3.40.50.300">
    <property type="entry name" value="P-loop containing nucleotide triphosphate hydrolases"/>
    <property type="match status" value="1"/>
</dbReference>
<organism evidence="6 7">
    <name type="scientific">Olsenella profusa F0195</name>
    <dbReference type="NCBI Taxonomy" id="1125712"/>
    <lineage>
        <taxon>Bacteria</taxon>
        <taxon>Bacillati</taxon>
        <taxon>Actinomycetota</taxon>
        <taxon>Coriobacteriia</taxon>
        <taxon>Coriobacteriales</taxon>
        <taxon>Atopobiaceae</taxon>
        <taxon>Olsenella</taxon>
    </lineage>
</organism>
<dbReference type="GO" id="GO:0005524">
    <property type="term" value="F:ATP binding"/>
    <property type="evidence" value="ECO:0007669"/>
    <property type="project" value="UniProtKB-KW"/>
</dbReference>
<evidence type="ECO:0000256" key="2">
    <source>
        <dbReference type="ARBA" id="ARBA00022448"/>
    </source>
</evidence>
<keyword evidence="4 6" id="KW-0067">ATP-binding</keyword>
<dbReference type="InterPro" id="IPR027417">
    <property type="entry name" value="P-loop_NTPase"/>
</dbReference>
<keyword evidence="3" id="KW-0547">Nucleotide-binding</keyword>
<accession>U2T7K0</accession>
<gene>
    <name evidence="6" type="ORF">HMPREF1316_2128</name>
</gene>
<dbReference type="GO" id="GO:0016887">
    <property type="term" value="F:ATP hydrolysis activity"/>
    <property type="evidence" value="ECO:0007669"/>
    <property type="project" value="InterPro"/>
</dbReference>
<protein>
    <submittedName>
        <fullName evidence="6">ABC transporter, ATP-binding protein</fullName>
    </submittedName>
</protein>
<evidence type="ECO:0000256" key="4">
    <source>
        <dbReference type="ARBA" id="ARBA00022840"/>
    </source>
</evidence>
<comment type="caution">
    <text evidence="6">The sequence shown here is derived from an EMBL/GenBank/DDBJ whole genome shotgun (WGS) entry which is preliminary data.</text>
</comment>
<dbReference type="AlphaFoldDB" id="U2T7K0"/>
<dbReference type="InterPro" id="IPR003593">
    <property type="entry name" value="AAA+_ATPase"/>
</dbReference>
<dbReference type="PANTHER" id="PTHR43335">
    <property type="entry name" value="ABC TRANSPORTER, ATP-BINDING PROTEIN"/>
    <property type="match status" value="1"/>
</dbReference>
<keyword evidence="2" id="KW-0813">Transport</keyword>
<dbReference type="PATRIC" id="fig|1125712.3.peg.895"/>
<sequence length="334" mass="36145">METRADFLNTSLPLELHRLARVLGKERFPALKDVSLRINPGTIHALLGPNGAGKTTTIKVCAGLLFPSSGTALVGGVDVAQRPEEARRRSGLVFGGELGFYPRATARDNLLYLADIAGVPTRERDKRVNEALERVGLSNRANAKVEALSHGMVQRLHLARAICPKPPLLLLDEPTSGLDPEVSLRIRTLIRTLADEGTGILLTSHLMGEVEELADVISLIGDGRVTFTGSASDIARKAHISAVTTATFSAREWERLGDVEGALNGRASAVWKAHASSWILTLLWHTLERSYTQMQAYFASVCAERGVTPPDDTLTRAPSLEESYLSLADGLARQ</sequence>
<dbReference type="SMART" id="SM00382">
    <property type="entry name" value="AAA"/>
    <property type="match status" value="1"/>
</dbReference>
<dbReference type="eggNOG" id="COG1131">
    <property type="taxonomic scope" value="Bacteria"/>
</dbReference>
<keyword evidence="7" id="KW-1185">Reference proteome</keyword>
<dbReference type="RefSeq" id="WP_021725726.1">
    <property type="nucleotide sequence ID" value="NZ_AWEZ01000037.1"/>
</dbReference>
<evidence type="ECO:0000313" key="6">
    <source>
        <dbReference type="EMBL" id="ERL09029.1"/>
    </source>
</evidence>
<dbReference type="InterPro" id="IPR003439">
    <property type="entry name" value="ABC_transporter-like_ATP-bd"/>
</dbReference>
<proteinExistence type="inferred from homology"/>
<evidence type="ECO:0000313" key="7">
    <source>
        <dbReference type="Proteomes" id="UP000016638"/>
    </source>
</evidence>
<dbReference type="SUPFAM" id="SSF52540">
    <property type="entry name" value="P-loop containing nucleoside triphosphate hydrolases"/>
    <property type="match status" value="1"/>
</dbReference>
<dbReference type="EMBL" id="AWEZ01000037">
    <property type="protein sequence ID" value="ERL09029.1"/>
    <property type="molecule type" value="Genomic_DNA"/>
</dbReference>
<dbReference type="STRING" id="1125712.HMPREF1316_2128"/>